<evidence type="ECO:0000256" key="9">
    <source>
        <dbReference type="SAM" id="MobiDB-lite"/>
    </source>
</evidence>
<feature type="compositionally biased region" description="Pro residues" evidence="9">
    <location>
        <begin position="246"/>
        <end position="262"/>
    </location>
</feature>
<dbReference type="EMBL" id="LR746278">
    <property type="protein sequence ID" value="CAA7409208.1"/>
    <property type="molecule type" value="Genomic_DNA"/>
</dbReference>
<dbReference type="GO" id="GO:0005524">
    <property type="term" value="F:ATP binding"/>
    <property type="evidence" value="ECO:0007669"/>
    <property type="project" value="InterPro"/>
</dbReference>
<organism evidence="13 14">
    <name type="scientific">Spirodela intermedia</name>
    <name type="common">Intermediate duckweed</name>
    <dbReference type="NCBI Taxonomy" id="51605"/>
    <lineage>
        <taxon>Eukaryota</taxon>
        <taxon>Viridiplantae</taxon>
        <taxon>Streptophyta</taxon>
        <taxon>Embryophyta</taxon>
        <taxon>Tracheophyta</taxon>
        <taxon>Spermatophyta</taxon>
        <taxon>Magnoliopsida</taxon>
        <taxon>Liliopsida</taxon>
        <taxon>Araceae</taxon>
        <taxon>Lemnoideae</taxon>
        <taxon>Spirodela</taxon>
    </lineage>
</organism>
<keyword evidence="14" id="KW-1185">Reference proteome</keyword>
<dbReference type="FunFam" id="3.80.10.10:FF:000062">
    <property type="entry name" value="protein STRUBBELIG-RECEPTOR FAMILY 3"/>
    <property type="match status" value="1"/>
</dbReference>
<dbReference type="Pfam" id="PF13855">
    <property type="entry name" value="LRR_8"/>
    <property type="match status" value="1"/>
</dbReference>
<evidence type="ECO:0000256" key="6">
    <source>
        <dbReference type="ARBA" id="ARBA00022989"/>
    </source>
</evidence>
<dbReference type="Pfam" id="PF08263">
    <property type="entry name" value="LRRNT_2"/>
    <property type="match status" value="1"/>
</dbReference>
<feature type="transmembrane region" description="Helical" evidence="10">
    <location>
        <begin position="299"/>
        <end position="325"/>
    </location>
</feature>
<protein>
    <recommendedName>
        <fullName evidence="12">Protein kinase domain-containing protein</fullName>
    </recommendedName>
</protein>
<evidence type="ECO:0000256" key="4">
    <source>
        <dbReference type="ARBA" id="ARBA00022729"/>
    </source>
</evidence>
<dbReference type="Pfam" id="PF07714">
    <property type="entry name" value="PK_Tyr_Ser-Thr"/>
    <property type="match status" value="1"/>
</dbReference>
<keyword evidence="5" id="KW-0677">Repeat</keyword>
<dbReference type="FunFam" id="3.30.200.20:FF:000125">
    <property type="entry name" value="Protein STRUBBELIG-RECEPTOR FAMILY 8"/>
    <property type="match status" value="1"/>
</dbReference>
<evidence type="ECO:0000256" key="3">
    <source>
        <dbReference type="ARBA" id="ARBA00022692"/>
    </source>
</evidence>
<dbReference type="Gene3D" id="1.10.510.10">
    <property type="entry name" value="Transferase(Phosphotransferase) domain 1"/>
    <property type="match status" value="1"/>
</dbReference>
<accession>A0A7I8LIR9</accession>
<dbReference type="PANTHER" id="PTHR48007">
    <property type="entry name" value="LEUCINE-RICH REPEAT RECEPTOR-LIKE PROTEIN KINASE PXC1"/>
    <property type="match status" value="1"/>
</dbReference>
<dbReference type="InterPro" id="IPR000719">
    <property type="entry name" value="Prot_kinase_dom"/>
</dbReference>
<keyword evidence="2" id="KW-0433">Leucine-rich repeat</keyword>
<evidence type="ECO:0000256" key="5">
    <source>
        <dbReference type="ARBA" id="ARBA00022737"/>
    </source>
</evidence>
<dbReference type="PROSITE" id="PS50011">
    <property type="entry name" value="PROTEIN_KINASE_DOM"/>
    <property type="match status" value="1"/>
</dbReference>
<dbReference type="AlphaFoldDB" id="A0A7I8LIR9"/>
<keyword evidence="7 10" id="KW-0472">Membrane</keyword>
<dbReference type="InterPro" id="IPR013210">
    <property type="entry name" value="LRR_N_plant-typ"/>
</dbReference>
<evidence type="ECO:0000256" key="8">
    <source>
        <dbReference type="ARBA" id="ARBA00023170"/>
    </source>
</evidence>
<dbReference type="Proteomes" id="UP000663760">
    <property type="component" value="Chromosome 15"/>
</dbReference>
<reference evidence="13" key="1">
    <citation type="submission" date="2020-02" db="EMBL/GenBank/DDBJ databases">
        <authorList>
            <person name="Scholz U."/>
            <person name="Mascher M."/>
            <person name="Fiebig A."/>
        </authorList>
    </citation>
    <scope>NUCLEOTIDE SEQUENCE</scope>
</reference>
<keyword evidence="4 11" id="KW-0732">Signal</keyword>
<evidence type="ECO:0000313" key="14">
    <source>
        <dbReference type="Proteomes" id="UP000663760"/>
    </source>
</evidence>
<evidence type="ECO:0000256" key="10">
    <source>
        <dbReference type="SAM" id="Phobius"/>
    </source>
</evidence>
<evidence type="ECO:0000256" key="11">
    <source>
        <dbReference type="SAM" id="SignalP"/>
    </source>
</evidence>
<evidence type="ECO:0000313" key="13">
    <source>
        <dbReference type="EMBL" id="CAA7409208.1"/>
    </source>
</evidence>
<dbReference type="SUPFAM" id="SSF52058">
    <property type="entry name" value="L domain-like"/>
    <property type="match status" value="1"/>
</dbReference>
<dbReference type="GO" id="GO:0016020">
    <property type="term" value="C:membrane"/>
    <property type="evidence" value="ECO:0007669"/>
    <property type="project" value="UniProtKB-SubCell"/>
</dbReference>
<evidence type="ECO:0000256" key="2">
    <source>
        <dbReference type="ARBA" id="ARBA00022614"/>
    </source>
</evidence>
<feature type="compositionally biased region" description="Low complexity" evidence="9">
    <location>
        <begin position="263"/>
        <end position="286"/>
    </location>
</feature>
<dbReference type="Pfam" id="PF00560">
    <property type="entry name" value="LRR_1"/>
    <property type="match status" value="1"/>
</dbReference>
<dbReference type="InterPro" id="IPR032675">
    <property type="entry name" value="LRR_dom_sf"/>
</dbReference>
<keyword evidence="6 10" id="KW-1133">Transmembrane helix</keyword>
<dbReference type="OrthoDB" id="676979at2759"/>
<dbReference type="InterPro" id="IPR001245">
    <property type="entry name" value="Ser-Thr/Tyr_kinase_cat_dom"/>
</dbReference>
<dbReference type="SUPFAM" id="SSF56112">
    <property type="entry name" value="Protein kinase-like (PK-like)"/>
    <property type="match status" value="1"/>
</dbReference>
<feature type="chain" id="PRO_5029763468" description="Protein kinase domain-containing protein" evidence="11">
    <location>
        <begin position="21"/>
        <end position="746"/>
    </location>
</feature>
<dbReference type="InterPro" id="IPR011009">
    <property type="entry name" value="Kinase-like_dom_sf"/>
</dbReference>
<proteinExistence type="predicted"/>
<dbReference type="InterPro" id="IPR001611">
    <property type="entry name" value="Leu-rich_rpt"/>
</dbReference>
<evidence type="ECO:0000256" key="1">
    <source>
        <dbReference type="ARBA" id="ARBA00004370"/>
    </source>
</evidence>
<evidence type="ECO:0000259" key="12">
    <source>
        <dbReference type="PROSITE" id="PS50011"/>
    </source>
</evidence>
<sequence>MLVRLVLGLAAVLILPLSSGYTYEQDVFAINSLYVSLGSPPLPGWIPNGGDPCVEGWQGVQCVGPNITGIILNGANLGGNLGDKLENFSSIITIDLSNNHIGGNIPEGLPTTMQRFFLSDNAFTGSIPSSLSRLGSLTDMSLGHNMLTGALPDAFQPLTGLINLDLSFNNLSGQLPASMDSLSSLTTLHIQSNQLSGVLDVLQGLPLMDLNVANNLFSGPVPTKLYNIPSFKSDGNPLNTTAAPSSSPPSPSSGPPVPPAAPSKPASGPSAEDNNPPVDDSSSSNNDDNRKKKLSTPRIIGLAFAGAIGIVILVLAMILIANYCLSKHRERRLTQESAVKKQEVGARARPRLELGGRDSLVLPRGDISSHEVHKVAVPKEASVKQPEEWGIEKLVPASVAPPAQLAVVEPPPVEETMRVPPEGRESPPGPVVKLSPPTSVASFSVGSLQQYTNSFSEENILRDSRLGRVYRARLPDGKQLAIMKLDNVNNSLPVDTFLEMVLGISELRHANILKLVGYCAEHGQRLLVYDYFSRRTLHDVLHGEEDLKRKLSWKARIQVALGAARALEYLHDSCEPPVVHQNFESSNILLDDELAVRVCDCGLSPLLSSSSVTQLSGKIRSFSYEAPEINESGSYTEHSDIYSFGVVMLELLTGRKPYDSSRPRGEQYLVRWASSQFYDINMLTKMVDPSIDGKYPEKSLSRFADIISRCVQNAPEFRPPVSEVVQDLVRMVDEMKEAAGGSSTPV</sequence>
<keyword evidence="8" id="KW-0675">Receptor</keyword>
<name>A0A7I8LIR9_SPIIN</name>
<dbReference type="FunFam" id="1.10.510.10:FF:000095">
    <property type="entry name" value="protein STRUBBELIG-RECEPTOR FAMILY 8"/>
    <property type="match status" value="1"/>
</dbReference>
<evidence type="ECO:0000256" key="7">
    <source>
        <dbReference type="ARBA" id="ARBA00023136"/>
    </source>
</evidence>
<dbReference type="InterPro" id="IPR046959">
    <property type="entry name" value="PRK1-6/SRF4-like"/>
</dbReference>
<feature type="domain" description="Protein kinase" evidence="12">
    <location>
        <begin position="455"/>
        <end position="731"/>
    </location>
</feature>
<dbReference type="Gene3D" id="3.30.200.20">
    <property type="entry name" value="Phosphorylase Kinase, domain 1"/>
    <property type="match status" value="1"/>
</dbReference>
<dbReference type="Gene3D" id="3.80.10.10">
    <property type="entry name" value="Ribonuclease Inhibitor"/>
    <property type="match status" value="1"/>
</dbReference>
<dbReference type="GO" id="GO:0004672">
    <property type="term" value="F:protein kinase activity"/>
    <property type="evidence" value="ECO:0007669"/>
    <property type="project" value="InterPro"/>
</dbReference>
<feature type="signal peptide" evidence="11">
    <location>
        <begin position="1"/>
        <end position="20"/>
    </location>
</feature>
<comment type="subcellular location">
    <subcellularLocation>
        <location evidence="1">Membrane</location>
    </subcellularLocation>
</comment>
<keyword evidence="3 10" id="KW-0812">Transmembrane</keyword>
<gene>
    <name evidence="13" type="ORF">SI8410_15019886</name>
</gene>
<feature type="region of interest" description="Disordered" evidence="9">
    <location>
        <begin position="236"/>
        <end position="293"/>
    </location>
</feature>
<dbReference type="PANTHER" id="PTHR48007:SF22">
    <property type="entry name" value="PROTEIN STRUBBELIG-RECEPTOR FAMILY 3-LIKE ISOFORM X1"/>
    <property type="match status" value="1"/>
</dbReference>